<dbReference type="EMBL" id="JAVIJP010000048">
    <property type="protein sequence ID" value="KAL3625803.1"/>
    <property type="molecule type" value="Genomic_DNA"/>
</dbReference>
<sequence>MAKLMLRNSHMFIFFVILFFLCFETHFSDGRQDKFIDSQQKRATKQDLDSNSTNTLCSPPNEGNTNTFKPTPPGHSPGVGHSYGPKAAHRLGAHS</sequence>
<keyword evidence="4" id="KW-1185">Reference proteome</keyword>
<gene>
    <name evidence="3" type="ORF">CASFOL_030332</name>
</gene>
<proteinExistence type="predicted"/>
<feature type="chain" id="PRO_5044747382" description="Transmembrane protein" evidence="2">
    <location>
        <begin position="31"/>
        <end position="95"/>
    </location>
</feature>
<feature type="compositionally biased region" description="Polar residues" evidence="1">
    <location>
        <begin position="49"/>
        <end position="69"/>
    </location>
</feature>
<evidence type="ECO:0000256" key="1">
    <source>
        <dbReference type="SAM" id="MobiDB-lite"/>
    </source>
</evidence>
<evidence type="ECO:0008006" key="5">
    <source>
        <dbReference type="Google" id="ProtNLM"/>
    </source>
</evidence>
<dbReference type="AlphaFoldDB" id="A0ABD3C8F5"/>
<evidence type="ECO:0000313" key="3">
    <source>
        <dbReference type="EMBL" id="KAL3625803.1"/>
    </source>
</evidence>
<comment type="caution">
    <text evidence="3">The sequence shown here is derived from an EMBL/GenBank/DDBJ whole genome shotgun (WGS) entry which is preliminary data.</text>
</comment>
<keyword evidence="2" id="KW-0732">Signal</keyword>
<dbReference type="Proteomes" id="UP001632038">
    <property type="component" value="Unassembled WGS sequence"/>
</dbReference>
<protein>
    <recommendedName>
        <fullName evidence="5">Transmembrane protein</fullName>
    </recommendedName>
</protein>
<evidence type="ECO:0000256" key="2">
    <source>
        <dbReference type="SAM" id="SignalP"/>
    </source>
</evidence>
<evidence type="ECO:0000313" key="4">
    <source>
        <dbReference type="Proteomes" id="UP001632038"/>
    </source>
</evidence>
<reference evidence="4" key="1">
    <citation type="journal article" date="2024" name="IScience">
        <title>Strigolactones Initiate the Formation of Haustorium-like Structures in Castilleja.</title>
        <authorList>
            <person name="Buerger M."/>
            <person name="Peterson D."/>
            <person name="Chory J."/>
        </authorList>
    </citation>
    <scope>NUCLEOTIDE SEQUENCE [LARGE SCALE GENOMIC DNA]</scope>
</reference>
<organism evidence="3 4">
    <name type="scientific">Castilleja foliolosa</name>
    <dbReference type="NCBI Taxonomy" id="1961234"/>
    <lineage>
        <taxon>Eukaryota</taxon>
        <taxon>Viridiplantae</taxon>
        <taxon>Streptophyta</taxon>
        <taxon>Embryophyta</taxon>
        <taxon>Tracheophyta</taxon>
        <taxon>Spermatophyta</taxon>
        <taxon>Magnoliopsida</taxon>
        <taxon>eudicotyledons</taxon>
        <taxon>Gunneridae</taxon>
        <taxon>Pentapetalae</taxon>
        <taxon>asterids</taxon>
        <taxon>lamiids</taxon>
        <taxon>Lamiales</taxon>
        <taxon>Orobanchaceae</taxon>
        <taxon>Pedicularideae</taxon>
        <taxon>Castillejinae</taxon>
        <taxon>Castilleja</taxon>
    </lineage>
</organism>
<feature type="region of interest" description="Disordered" evidence="1">
    <location>
        <begin position="40"/>
        <end position="95"/>
    </location>
</feature>
<name>A0ABD3C8F5_9LAMI</name>
<accession>A0ABD3C8F5</accession>
<feature type="signal peptide" evidence="2">
    <location>
        <begin position="1"/>
        <end position="30"/>
    </location>
</feature>